<sequence length="1175" mass="133384">MDKYIKVRKIGEGSFGKAILVKAKENGQQYVIKEINISKMSNKEREESRREVAVLANMKHPNIVLYRESFEENGCLYIVMDYCEGGDLFKKINAQKGILFSEDQILDWFVQICLALKHIHDRKILHRDIKSQNIFLTKDGTIQLGDFGIARVLNSTAELARTCIGTPYYLSPEICQNKPYNNKSDIWALGCVLYEMCTLKHAFEAGNMKNLVLKIISGPFPPVSTHYSYDLRNLLSQLFKRNPRNRPSVNSILEKNFIAKRVEKFLTPQLIAEEFNHKIFQKFGPHAAPAKRPAQEQILTSVAPAQKITKPAAKYGVPLVIRKSCDAPKKPNEKKPLAKSRQAFPTPVKKTNPGEERRKMFVEPSKKKRLELPEKEKRQRDQISLLKADEIRRLEKERMERINRAREQGWRNVLGSGGSGDVKAPYYGRGGGVGPSPVSSRGQYEHYHAIFDQMQQQKEIRVAEEREAKLRVKVQGREVVERQKGWIAADRAKQVEEFWQRKREAMENKARAEGHMEYLARLRQIRLQNFNERQQIRAKLRGEKNEAASSDGQESSEEAEQKRKKIEAQKAQANARAAVLKEQLERKRKEAYEREKRAWEEHLIAKGVKNPNVPFHVGATEHSPVHGLQELGAALPKPQLPAKPSTPVISMTSALKEVGVDENVTAIQEAEEERKKPDFAMQNKREILRRLNQNLKAQDEEAKKECKNMPESAGSEGGKEQQEGDHPLLGDRKKWESGASELVVPLAQLSMEDSLSGTDRQTLGEVIRLDIGEPHRKVWGKSPTDSVLKILGEAELQLQTDLIEELDVINEPDDLEVEILEEIEEGRKHQTKESKELPITVNEVWVKEKEDKVQHDRRNEAASENVVLDKVQPQKEAPEETCSSDCLQPEPLFQRVIQPPAVPTASPVLSAQSSQEESFVPRSRSISPAKNKGKSSLLIGLSTGLFDANDPKASFLLPLQMLRTCSLPDLYKLYRTLVDVPSVADVQHQHNLEVDDTEDEQAKEGPSDSEDIMFAEADTDLQELRASMEQLLREQPSEEFSEEEETTLKANVIGCITNGTELDEGDENNPSSESALNEEWQSDNSDGEIASECEECDSIFSHLEELRYNLEQEIGFDKFIEVYEKIKAIHEDEDENIDICSTIVQTILGNEHKHLYAKILHLVMADGAYQEGNLA</sequence>
<feature type="non-terminal residue" evidence="16">
    <location>
        <position position="1"/>
    </location>
</feature>
<keyword evidence="5" id="KW-0808">Transferase</keyword>
<feature type="region of interest" description="Disordered" evidence="14">
    <location>
        <begin position="698"/>
        <end position="732"/>
    </location>
</feature>
<evidence type="ECO:0000256" key="9">
    <source>
        <dbReference type="ARBA" id="ARBA00022840"/>
    </source>
</evidence>
<dbReference type="InterPro" id="IPR051131">
    <property type="entry name" value="NEK_Ser/Thr_kinase_NIMA"/>
</dbReference>
<feature type="compositionally biased region" description="Basic and acidic residues" evidence="14">
    <location>
        <begin position="717"/>
        <end position="732"/>
    </location>
</feature>
<evidence type="ECO:0000256" key="8">
    <source>
        <dbReference type="ARBA" id="ARBA00022777"/>
    </source>
</evidence>
<dbReference type="InterPro" id="IPR000719">
    <property type="entry name" value="Prot_kinase_dom"/>
</dbReference>
<dbReference type="InterPro" id="IPR017441">
    <property type="entry name" value="Protein_kinase_ATP_BS"/>
</dbReference>
<keyword evidence="10" id="KW-0460">Magnesium</keyword>
<name>A0A7L0T715_PODPO</name>
<evidence type="ECO:0000256" key="4">
    <source>
        <dbReference type="ARBA" id="ARBA00022527"/>
    </source>
</evidence>
<dbReference type="InterPro" id="IPR008271">
    <property type="entry name" value="Ser/Thr_kinase_AS"/>
</dbReference>
<dbReference type="PROSITE" id="PS50011">
    <property type="entry name" value="PROTEIN_KINASE_DOM"/>
    <property type="match status" value="1"/>
</dbReference>
<evidence type="ECO:0000259" key="15">
    <source>
        <dbReference type="PROSITE" id="PS50011"/>
    </source>
</evidence>
<keyword evidence="9 13" id="KW-0067">ATP-binding</keyword>
<feature type="region of interest" description="Disordered" evidence="14">
    <location>
        <begin position="1059"/>
        <end position="1088"/>
    </location>
</feature>
<dbReference type="PANTHER" id="PTHR44899">
    <property type="entry name" value="CAMK FAMILY PROTEIN KINASE"/>
    <property type="match status" value="1"/>
</dbReference>
<dbReference type="SUPFAM" id="SSF56112">
    <property type="entry name" value="Protein kinase-like (PK-like)"/>
    <property type="match status" value="1"/>
</dbReference>
<dbReference type="PANTHER" id="PTHR44899:SF4">
    <property type="entry name" value="SERINE_THREONINE-PROTEIN KINASE NEK1"/>
    <property type="match status" value="1"/>
</dbReference>
<feature type="region of interest" description="Disordered" evidence="14">
    <location>
        <begin position="540"/>
        <end position="570"/>
    </location>
</feature>
<dbReference type="Pfam" id="PF00069">
    <property type="entry name" value="Pkinase"/>
    <property type="match status" value="1"/>
</dbReference>
<dbReference type="GO" id="GO:0004674">
    <property type="term" value="F:protein serine/threonine kinase activity"/>
    <property type="evidence" value="ECO:0007669"/>
    <property type="project" value="UniProtKB-KW"/>
</dbReference>
<evidence type="ECO:0000256" key="13">
    <source>
        <dbReference type="PROSITE-ProRule" id="PRU10141"/>
    </source>
</evidence>
<protein>
    <recommendedName>
        <fullName evidence="3">non-specific serine/threonine protein kinase</fullName>
        <ecNumber evidence="3">2.7.11.1</ecNumber>
    </recommendedName>
</protein>
<evidence type="ECO:0000256" key="1">
    <source>
        <dbReference type="ARBA" id="ARBA00001946"/>
    </source>
</evidence>
<dbReference type="AlphaFoldDB" id="A0A7L0T715"/>
<keyword evidence="4" id="KW-0723">Serine/threonine-protein kinase</keyword>
<dbReference type="GO" id="GO:0046872">
    <property type="term" value="F:metal ion binding"/>
    <property type="evidence" value="ECO:0007669"/>
    <property type="project" value="UniProtKB-KW"/>
</dbReference>
<dbReference type="EC" id="2.7.11.1" evidence="3"/>
<dbReference type="Proteomes" id="UP000555275">
    <property type="component" value="Unassembled WGS sequence"/>
</dbReference>
<dbReference type="EMBL" id="VXAO01001001">
    <property type="protein sequence ID" value="NXL50474.1"/>
    <property type="molecule type" value="Genomic_DNA"/>
</dbReference>
<evidence type="ECO:0000313" key="17">
    <source>
        <dbReference type="Proteomes" id="UP000555275"/>
    </source>
</evidence>
<comment type="cofactor">
    <cofactor evidence="1">
        <name>Mg(2+)</name>
        <dbReference type="ChEBI" id="CHEBI:18420"/>
    </cofactor>
</comment>
<feature type="compositionally biased region" description="Basic and acidic residues" evidence="14">
    <location>
        <begin position="352"/>
        <end position="377"/>
    </location>
</feature>
<dbReference type="OrthoDB" id="248923at2759"/>
<dbReference type="CDD" id="cd08218">
    <property type="entry name" value="STKc_Nek1"/>
    <property type="match status" value="1"/>
</dbReference>
<feature type="domain" description="Protein kinase" evidence="15">
    <location>
        <begin position="4"/>
        <end position="258"/>
    </location>
</feature>
<keyword evidence="6" id="KW-0479">Metal-binding</keyword>
<reference evidence="16 17" key="1">
    <citation type="submission" date="2019-09" db="EMBL/GenBank/DDBJ databases">
        <title>Bird 10,000 Genomes (B10K) Project - Family phase.</title>
        <authorList>
            <person name="Zhang G."/>
        </authorList>
    </citation>
    <scope>NUCLEOTIDE SEQUENCE [LARGE SCALE GENOMIC DNA]</scope>
    <source>
        <strain evidence="16">B10K-DU-009-04</strain>
        <tissue evidence="16">Mixed tissue sample</tissue>
    </source>
</reference>
<comment type="catalytic activity">
    <reaction evidence="12">
        <text>L-seryl-[protein] + ATP = O-phospho-L-seryl-[protein] + ADP + H(+)</text>
        <dbReference type="Rhea" id="RHEA:17989"/>
        <dbReference type="Rhea" id="RHEA-COMP:9863"/>
        <dbReference type="Rhea" id="RHEA-COMP:11604"/>
        <dbReference type="ChEBI" id="CHEBI:15378"/>
        <dbReference type="ChEBI" id="CHEBI:29999"/>
        <dbReference type="ChEBI" id="CHEBI:30616"/>
        <dbReference type="ChEBI" id="CHEBI:83421"/>
        <dbReference type="ChEBI" id="CHEBI:456216"/>
        <dbReference type="EC" id="2.7.11.1"/>
    </reaction>
</comment>
<dbReference type="FunFam" id="3.30.200.20:FF:000097">
    <property type="entry name" value="Probable serine/threonine-protein kinase nek1"/>
    <property type="match status" value="1"/>
</dbReference>
<feature type="compositionally biased region" description="Basic and acidic residues" evidence="14">
    <location>
        <begin position="326"/>
        <end position="336"/>
    </location>
</feature>
<accession>A0A7L0T715</accession>
<feature type="non-terminal residue" evidence="16">
    <location>
        <position position="1175"/>
    </location>
</feature>
<dbReference type="FunFam" id="1.10.510.10:FF:000172">
    <property type="entry name" value="serine/threonine-protein kinase Nek1 isoform X1"/>
    <property type="match status" value="1"/>
</dbReference>
<dbReference type="InterPro" id="IPR011009">
    <property type="entry name" value="Kinase-like_dom_sf"/>
</dbReference>
<dbReference type="GO" id="GO:0005524">
    <property type="term" value="F:ATP binding"/>
    <property type="evidence" value="ECO:0007669"/>
    <property type="project" value="UniProtKB-UniRule"/>
</dbReference>
<comment type="catalytic activity">
    <reaction evidence="11">
        <text>L-threonyl-[protein] + ATP = O-phospho-L-threonyl-[protein] + ADP + H(+)</text>
        <dbReference type="Rhea" id="RHEA:46608"/>
        <dbReference type="Rhea" id="RHEA-COMP:11060"/>
        <dbReference type="Rhea" id="RHEA-COMP:11605"/>
        <dbReference type="ChEBI" id="CHEBI:15378"/>
        <dbReference type="ChEBI" id="CHEBI:30013"/>
        <dbReference type="ChEBI" id="CHEBI:30616"/>
        <dbReference type="ChEBI" id="CHEBI:61977"/>
        <dbReference type="ChEBI" id="CHEBI:456216"/>
        <dbReference type="EC" id="2.7.11.1"/>
    </reaction>
</comment>
<feature type="region of interest" description="Disordered" evidence="14">
    <location>
        <begin position="912"/>
        <end position="933"/>
    </location>
</feature>
<comment type="caution">
    <text evidence="16">The sequence shown here is derived from an EMBL/GenBank/DDBJ whole genome shotgun (WGS) entry which is preliminary data.</text>
</comment>
<evidence type="ECO:0000256" key="14">
    <source>
        <dbReference type="SAM" id="MobiDB-lite"/>
    </source>
</evidence>
<dbReference type="Gene3D" id="1.10.510.10">
    <property type="entry name" value="Transferase(Phosphotransferase) domain 1"/>
    <property type="match status" value="1"/>
</dbReference>
<keyword evidence="8 16" id="KW-0418">Kinase</keyword>
<evidence type="ECO:0000256" key="12">
    <source>
        <dbReference type="ARBA" id="ARBA00048679"/>
    </source>
</evidence>
<evidence type="ECO:0000256" key="3">
    <source>
        <dbReference type="ARBA" id="ARBA00012513"/>
    </source>
</evidence>
<evidence type="ECO:0000256" key="10">
    <source>
        <dbReference type="ARBA" id="ARBA00022842"/>
    </source>
</evidence>
<evidence type="ECO:0000313" key="16">
    <source>
        <dbReference type="EMBL" id="NXL50474.1"/>
    </source>
</evidence>
<keyword evidence="17" id="KW-1185">Reference proteome</keyword>
<dbReference type="Gene3D" id="3.30.200.20">
    <property type="entry name" value="Phosphorylase Kinase, domain 1"/>
    <property type="match status" value="1"/>
</dbReference>
<organism evidence="16 17">
    <name type="scientific">Podilymbus podiceps</name>
    <name type="common">Pied-billed grebe</name>
    <dbReference type="NCBI Taxonomy" id="9252"/>
    <lineage>
        <taxon>Eukaryota</taxon>
        <taxon>Metazoa</taxon>
        <taxon>Chordata</taxon>
        <taxon>Craniata</taxon>
        <taxon>Vertebrata</taxon>
        <taxon>Euteleostomi</taxon>
        <taxon>Archelosauria</taxon>
        <taxon>Archosauria</taxon>
        <taxon>Dinosauria</taxon>
        <taxon>Saurischia</taxon>
        <taxon>Theropoda</taxon>
        <taxon>Coelurosauria</taxon>
        <taxon>Aves</taxon>
        <taxon>Neognathae</taxon>
        <taxon>Neoaves</taxon>
        <taxon>Mirandornithes</taxon>
        <taxon>Podicipediformes</taxon>
        <taxon>Podicipedidae</taxon>
        <taxon>Podilymbus</taxon>
    </lineage>
</organism>
<evidence type="ECO:0000256" key="11">
    <source>
        <dbReference type="ARBA" id="ARBA00047899"/>
    </source>
</evidence>
<evidence type="ECO:0000256" key="6">
    <source>
        <dbReference type="ARBA" id="ARBA00022723"/>
    </source>
</evidence>
<gene>
    <name evidence="16" type="primary">Nek1</name>
    <name evidence="16" type="ORF">PODPOD_R07162</name>
</gene>
<keyword evidence="7 13" id="KW-0547">Nucleotide-binding</keyword>
<feature type="binding site" evidence="13">
    <location>
        <position position="33"/>
    </location>
    <ligand>
        <name>ATP</name>
        <dbReference type="ChEBI" id="CHEBI:30616"/>
    </ligand>
</feature>
<evidence type="ECO:0000256" key="2">
    <source>
        <dbReference type="ARBA" id="ARBA00010886"/>
    </source>
</evidence>
<comment type="similarity">
    <text evidence="2">Belongs to the protein kinase superfamily. NEK Ser/Thr protein kinase family. NIMA subfamily.</text>
</comment>
<dbReference type="PROSITE" id="PS00108">
    <property type="entry name" value="PROTEIN_KINASE_ST"/>
    <property type="match status" value="1"/>
</dbReference>
<feature type="compositionally biased region" description="Basic and acidic residues" evidence="14">
    <location>
        <begin position="698"/>
        <end position="708"/>
    </location>
</feature>
<evidence type="ECO:0000256" key="7">
    <source>
        <dbReference type="ARBA" id="ARBA00022741"/>
    </source>
</evidence>
<dbReference type="SMART" id="SM00220">
    <property type="entry name" value="S_TKc"/>
    <property type="match status" value="1"/>
</dbReference>
<evidence type="ECO:0000256" key="5">
    <source>
        <dbReference type="ARBA" id="ARBA00022679"/>
    </source>
</evidence>
<feature type="region of interest" description="Disordered" evidence="14">
    <location>
        <begin position="326"/>
        <end position="377"/>
    </location>
</feature>
<dbReference type="PROSITE" id="PS00107">
    <property type="entry name" value="PROTEIN_KINASE_ATP"/>
    <property type="match status" value="1"/>
</dbReference>
<proteinExistence type="inferred from homology"/>